<evidence type="ECO:0000256" key="10">
    <source>
        <dbReference type="ARBA" id="ARBA00023170"/>
    </source>
</evidence>
<dbReference type="InterPro" id="IPR036942">
    <property type="entry name" value="Beta-barrel_TonB_sf"/>
</dbReference>
<evidence type="ECO:0000256" key="12">
    <source>
        <dbReference type="PROSITE-ProRule" id="PRU01360"/>
    </source>
</evidence>
<evidence type="ECO:0000256" key="6">
    <source>
        <dbReference type="ARBA" id="ARBA00022729"/>
    </source>
</evidence>
<feature type="signal peptide" evidence="15">
    <location>
        <begin position="1"/>
        <end position="18"/>
    </location>
</feature>
<evidence type="ECO:0000256" key="5">
    <source>
        <dbReference type="ARBA" id="ARBA00022692"/>
    </source>
</evidence>
<dbReference type="InterPro" id="IPR010917">
    <property type="entry name" value="TonB_rcpt_CS"/>
</dbReference>
<comment type="subcellular location">
    <subcellularLocation>
        <location evidence="1 12">Cell outer membrane</location>
        <topology evidence="1 12">Multi-pass membrane protein</topology>
    </subcellularLocation>
</comment>
<accession>H3KC07</accession>
<dbReference type="InterPro" id="IPR012910">
    <property type="entry name" value="Plug_dom"/>
</dbReference>
<dbReference type="PATRIC" id="fig|762967.3.peg.214"/>
<reference evidence="18 19" key="1">
    <citation type="submission" date="2011-11" db="EMBL/GenBank/DDBJ databases">
        <authorList>
            <person name="Weinstock G."/>
            <person name="Sodergren E."/>
            <person name="Clifton S."/>
            <person name="Fulton L."/>
            <person name="Fulton B."/>
            <person name="Courtney L."/>
            <person name="Fronick C."/>
            <person name="Harrison M."/>
            <person name="Strong C."/>
            <person name="Farmer C."/>
            <person name="Delahaunty K."/>
            <person name="Markovic C."/>
            <person name="Hall O."/>
            <person name="Minx P."/>
            <person name="Tomlinson C."/>
            <person name="Mitreva M."/>
            <person name="Hou S."/>
            <person name="Chen J."/>
            <person name="Wollam A."/>
            <person name="Pepin K.H."/>
            <person name="Johnson M."/>
            <person name="Bhonagiri V."/>
            <person name="Zhang X."/>
            <person name="Suruliraj S."/>
            <person name="Warren W."/>
            <person name="Chinwalla A."/>
            <person name="Mardis E.R."/>
            <person name="Wilson R.K."/>
        </authorList>
    </citation>
    <scope>NUCLEOTIDE SEQUENCE [LARGE SCALE GENOMIC DNA]</scope>
    <source>
        <strain evidence="18 19">YIT 11816</strain>
    </source>
</reference>
<dbReference type="STRING" id="762967.HMPREF9440_00257"/>
<keyword evidence="3 12" id="KW-0813">Transport</keyword>
<dbReference type="InterPro" id="IPR000531">
    <property type="entry name" value="Beta-barrel_TonB"/>
</dbReference>
<keyword evidence="7" id="KW-0406">Ion transport</keyword>
<evidence type="ECO:0000256" key="11">
    <source>
        <dbReference type="ARBA" id="ARBA00023237"/>
    </source>
</evidence>
<dbReference type="PANTHER" id="PTHR30069">
    <property type="entry name" value="TONB-DEPENDENT OUTER MEMBRANE RECEPTOR"/>
    <property type="match status" value="1"/>
</dbReference>
<dbReference type="GO" id="GO:0015344">
    <property type="term" value="F:siderophore uptake transmembrane transporter activity"/>
    <property type="evidence" value="ECO:0007669"/>
    <property type="project" value="TreeGrafter"/>
</dbReference>
<evidence type="ECO:0000259" key="17">
    <source>
        <dbReference type="Pfam" id="PF07715"/>
    </source>
</evidence>
<evidence type="ECO:0000256" key="13">
    <source>
        <dbReference type="PROSITE-ProRule" id="PRU10144"/>
    </source>
</evidence>
<keyword evidence="11 12" id="KW-0998">Cell outer membrane</keyword>
<dbReference type="Gene3D" id="2.170.130.10">
    <property type="entry name" value="TonB-dependent receptor, plug domain"/>
    <property type="match status" value="1"/>
</dbReference>
<keyword evidence="4 12" id="KW-1134">Transmembrane beta strand</keyword>
<evidence type="ECO:0000256" key="7">
    <source>
        <dbReference type="ARBA" id="ARBA00023065"/>
    </source>
</evidence>
<feature type="chain" id="PRO_5003588805" evidence="15">
    <location>
        <begin position="19"/>
        <end position="682"/>
    </location>
</feature>
<feature type="short sequence motif" description="TonB C-terminal box" evidence="13">
    <location>
        <begin position="665"/>
        <end position="682"/>
    </location>
</feature>
<evidence type="ECO:0000256" key="9">
    <source>
        <dbReference type="ARBA" id="ARBA00023136"/>
    </source>
</evidence>
<dbReference type="OrthoDB" id="183532at2"/>
<comment type="caution">
    <text evidence="18">The sequence shown here is derived from an EMBL/GenBank/DDBJ whole genome shotgun (WGS) entry which is preliminary data.</text>
</comment>
<organism evidence="18 19">
    <name type="scientific">Sutterella parvirubra YIT 11816</name>
    <dbReference type="NCBI Taxonomy" id="762967"/>
    <lineage>
        <taxon>Bacteria</taxon>
        <taxon>Pseudomonadati</taxon>
        <taxon>Pseudomonadota</taxon>
        <taxon>Betaproteobacteria</taxon>
        <taxon>Burkholderiales</taxon>
        <taxon>Sutterellaceae</taxon>
        <taxon>Sutterella</taxon>
    </lineage>
</organism>
<dbReference type="PROSITE" id="PS52016">
    <property type="entry name" value="TONB_DEPENDENT_REC_3"/>
    <property type="match status" value="1"/>
</dbReference>
<dbReference type="Pfam" id="PF00593">
    <property type="entry name" value="TonB_dep_Rec_b-barrel"/>
    <property type="match status" value="1"/>
</dbReference>
<dbReference type="AlphaFoldDB" id="H3KC07"/>
<comment type="similarity">
    <text evidence="2 12 14">Belongs to the TonB-dependent receptor family.</text>
</comment>
<dbReference type="InterPro" id="IPR039426">
    <property type="entry name" value="TonB-dep_rcpt-like"/>
</dbReference>
<feature type="domain" description="TonB-dependent receptor-like beta-barrel" evidence="16">
    <location>
        <begin position="241"/>
        <end position="641"/>
    </location>
</feature>
<dbReference type="PANTHER" id="PTHR30069:SF53">
    <property type="entry name" value="COLICIN I RECEPTOR-RELATED"/>
    <property type="match status" value="1"/>
</dbReference>
<evidence type="ECO:0000256" key="15">
    <source>
        <dbReference type="SAM" id="SignalP"/>
    </source>
</evidence>
<dbReference type="RefSeq" id="WP_008540674.1">
    <property type="nucleotide sequence ID" value="NZ_JH604866.1"/>
</dbReference>
<dbReference type="EMBL" id="AFBQ01000034">
    <property type="protein sequence ID" value="EHY32331.1"/>
    <property type="molecule type" value="Genomic_DNA"/>
</dbReference>
<dbReference type="Pfam" id="PF07715">
    <property type="entry name" value="Plug"/>
    <property type="match status" value="1"/>
</dbReference>
<evidence type="ECO:0000256" key="4">
    <source>
        <dbReference type="ARBA" id="ARBA00022452"/>
    </source>
</evidence>
<dbReference type="InterPro" id="IPR037066">
    <property type="entry name" value="Plug_dom_sf"/>
</dbReference>
<name>H3KC07_9BURK</name>
<feature type="domain" description="TonB-dependent receptor plug" evidence="17">
    <location>
        <begin position="40"/>
        <end position="150"/>
    </location>
</feature>
<proteinExistence type="inferred from homology"/>
<dbReference type="SUPFAM" id="SSF56935">
    <property type="entry name" value="Porins"/>
    <property type="match status" value="1"/>
</dbReference>
<keyword evidence="9 12" id="KW-0472">Membrane</keyword>
<protein>
    <submittedName>
        <fullName evidence="18">TonB-dependent receptor</fullName>
    </submittedName>
</protein>
<evidence type="ECO:0000313" key="18">
    <source>
        <dbReference type="EMBL" id="EHY32331.1"/>
    </source>
</evidence>
<dbReference type="CDD" id="cd01347">
    <property type="entry name" value="ligand_gated_channel"/>
    <property type="match status" value="1"/>
</dbReference>
<sequence length="682" mass="74749">MRSLALLPLTIAVSAAYAAEPALHTLDESVVSAAGYAQDTRDAPASVSIITASDLQSKPVSDIAEAIEDVPGVDIQQTKMGGHTIRLRGFDSKYTLILIDGKRQNVDDGFIKNGFDPQASFLPPAAAIERIEVLRGPASTIYGSDAVGGVVNIITKKHPNRFTGSITVEGTLQEHSDLYGNSWGTGVYLATPLKEDTASLQLRGRWHQKSASGLKTPAGGYASHSPSEGFTGTMGGRLTFTVNESNSFYVDGDFHRFKGGSMNTSSAGIKSLWWASKTNLVLAHQGKYDIGETETYFQYAGLENTSSADVLKAENFIASTKLVSPIDLGDWGAMNLSTGLEYWYDTFRDDSSGPDAGKKDPEGNVISSDLYGKKLDHTQISGFMEGEYFINEEWSTTLGARLTWSDIFGSHVTPRGYVVWKPSEVISFKGGIAGGYKTPAVKELTDGIYELNGQSGSYYPRYGSSNLKPEESWNYELSTDIRLADVAALTLTGFYTDFKNKIDYETVKDGTTTISQTRINIGKVEAKGVEVGLRTNRYYGFAFTGSYTYTESKVKTPGATNYNKPVSSLPKHVISAKVDYEDGPFTSYLRARAQLDTPNVASKTGLLDSTHPKYNDVLIFDLGAGYRFNKNHRVNVVVNNLLDRKFYDWYATTGRGGSVSYSNLYREYEEGRSLWASYTYEF</sequence>
<dbReference type="GO" id="GO:0044718">
    <property type="term" value="P:siderophore transmembrane transport"/>
    <property type="evidence" value="ECO:0007669"/>
    <property type="project" value="TreeGrafter"/>
</dbReference>
<dbReference type="Gene3D" id="2.40.170.20">
    <property type="entry name" value="TonB-dependent receptor, beta-barrel domain"/>
    <property type="match status" value="1"/>
</dbReference>
<gene>
    <name evidence="18" type="ORF">HMPREF9440_00257</name>
</gene>
<evidence type="ECO:0000256" key="8">
    <source>
        <dbReference type="ARBA" id="ARBA00023077"/>
    </source>
</evidence>
<keyword evidence="10 18" id="KW-0675">Receptor</keyword>
<evidence type="ECO:0000256" key="2">
    <source>
        <dbReference type="ARBA" id="ARBA00009810"/>
    </source>
</evidence>
<keyword evidence="6 15" id="KW-0732">Signal</keyword>
<evidence type="ECO:0000256" key="3">
    <source>
        <dbReference type="ARBA" id="ARBA00022448"/>
    </source>
</evidence>
<evidence type="ECO:0000256" key="1">
    <source>
        <dbReference type="ARBA" id="ARBA00004571"/>
    </source>
</evidence>
<evidence type="ECO:0000259" key="16">
    <source>
        <dbReference type="Pfam" id="PF00593"/>
    </source>
</evidence>
<dbReference type="HOGENOM" id="CLU_008287_18_2_4"/>
<keyword evidence="8 14" id="KW-0798">TonB box</keyword>
<evidence type="ECO:0000313" key="19">
    <source>
        <dbReference type="Proteomes" id="UP000004956"/>
    </source>
</evidence>
<keyword evidence="5 12" id="KW-0812">Transmembrane</keyword>
<keyword evidence="19" id="KW-1185">Reference proteome</keyword>
<dbReference type="PROSITE" id="PS01156">
    <property type="entry name" value="TONB_DEPENDENT_REC_2"/>
    <property type="match status" value="1"/>
</dbReference>
<dbReference type="GO" id="GO:0009279">
    <property type="term" value="C:cell outer membrane"/>
    <property type="evidence" value="ECO:0007669"/>
    <property type="project" value="UniProtKB-SubCell"/>
</dbReference>
<dbReference type="Proteomes" id="UP000004956">
    <property type="component" value="Unassembled WGS sequence"/>
</dbReference>
<evidence type="ECO:0000256" key="14">
    <source>
        <dbReference type="RuleBase" id="RU003357"/>
    </source>
</evidence>